<reference evidence="1 2" key="1">
    <citation type="submission" date="2016-07" db="EMBL/GenBank/DDBJ databases">
        <title>Multiple horizontal gene transfer events from other fungi enriched the ability of initially mycotrophic Trichoderma (Ascomycota) to feed on dead plant biomass.</title>
        <authorList>
            <consortium name="DOE Joint Genome Institute"/>
            <person name="Aerts A."/>
            <person name="Atanasova L."/>
            <person name="Chenthamara K."/>
            <person name="Zhang J."/>
            <person name="Grujic M."/>
            <person name="Henrissat B."/>
            <person name="Kuo A."/>
            <person name="Salamov A."/>
            <person name="Lipzen A."/>
            <person name="Labutti K."/>
            <person name="Barry K."/>
            <person name="Miao Y."/>
            <person name="Rahimi M.J."/>
            <person name="Shen Q."/>
            <person name="Grigoriev I.V."/>
            <person name="Kubicek C.P."/>
            <person name="Druzhinina I.S."/>
        </authorList>
    </citation>
    <scope>NUCLEOTIDE SEQUENCE [LARGE SCALE GENOMIC DNA]</scope>
    <source>
        <strain evidence="1 2">CBS 433.97</strain>
    </source>
</reference>
<keyword evidence="2" id="KW-1185">Reference proteome</keyword>
<name>A0A2T3ZNG6_TRIA4</name>
<evidence type="ECO:0000313" key="2">
    <source>
        <dbReference type="Proteomes" id="UP000240493"/>
    </source>
</evidence>
<gene>
    <name evidence="1" type="ORF">M441DRAFT_42139</name>
</gene>
<proteinExistence type="predicted"/>
<dbReference type="AlphaFoldDB" id="A0A2T3ZNG6"/>
<evidence type="ECO:0000313" key="1">
    <source>
        <dbReference type="EMBL" id="PTB46324.1"/>
    </source>
</evidence>
<sequence length="156" mass="17024">MAERDVCSKRRCRDGQGTSGVHAALTRRRMNDDISGILGWWPLLLLGSFRAAPIRGIHAYPTTYKNVYAQASARDLGETKGPCRGKHAGYSSIGRGDFGKITDVVDDSRLLPGDAAMLVWPRGRGKAITTIFFTDFQQNAVDSPFSANGHRDGQKA</sequence>
<dbReference type="EMBL" id="KZ679256">
    <property type="protein sequence ID" value="PTB46324.1"/>
    <property type="molecule type" value="Genomic_DNA"/>
</dbReference>
<accession>A0A2T3ZNG6</accession>
<dbReference type="Proteomes" id="UP000240493">
    <property type="component" value="Unassembled WGS sequence"/>
</dbReference>
<protein>
    <submittedName>
        <fullName evidence="1">Uncharacterized protein</fullName>
    </submittedName>
</protein>
<organism evidence="1 2">
    <name type="scientific">Trichoderma asperellum (strain ATCC 204424 / CBS 433.97 / NBRC 101777)</name>
    <dbReference type="NCBI Taxonomy" id="1042311"/>
    <lineage>
        <taxon>Eukaryota</taxon>
        <taxon>Fungi</taxon>
        <taxon>Dikarya</taxon>
        <taxon>Ascomycota</taxon>
        <taxon>Pezizomycotina</taxon>
        <taxon>Sordariomycetes</taxon>
        <taxon>Hypocreomycetidae</taxon>
        <taxon>Hypocreales</taxon>
        <taxon>Hypocreaceae</taxon>
        <taxon>Trichoderma</taxon>
    </lineage>
</organism>